<evidence type="ECO:0000256" key="1">
    <source>
        <dbReference type="ARBA" id="ARBA00006484"/>
    </source>
</evidence>
<protein>
    <recommendedName>
        <fullName evidence="6">Short-chain dehydrogenase/reductase</fullName>
    </recommendedName>
</protein>
<dbReference type="SUPFAM" id="SSF51735">
    <property type="entry name" value="NAD(P)-binding Rossmann-fold domains"/>
    <property type="match status" value="1"/>
</dbReference>
<dbReference type="InterPro" id="IPR002347">
    <property type="entry name" value="SDR_fam"/>
</dbReference>
<dbReference type="GO" id="GO:0016491">
    <property type="term" value="F:oxidoreductase activity"/>
    <property type="evidence" value="ECO:0007669"/>
    <property type="project" value="UniProtKB-KW"/>
</dbReference>
<organism evidence="4 5">
    <name type="scientific">Cladonia borealis</name>
    <dbReference type="NCBI Taxonomy" id="184061"/>
    <lineage>
        <taxon>Eukaryota</taxon>
        <taxon>Fungi</taxon>
        <taxon>Dikarya</taxon>
        <taxon>Ascomycota</taxon>
        <taxon>Pezizomycotina</taxon>
        <taxon>Lecanoromycetes</taxon>
        <taxon>OSLEUM clade</taxon>
        <taxon>Lecanoromycetidae</taxon>
        <taxon>Lecanorales</taxon>
        <taxon>Lecanorineae</taxon>
        <taxon>Cladoniaceae</taxon>
        <taxon>Cladonia</taxon>
    </lineage>
</organism>
<evidence type="ECO:0000256" key="2">
    <source>
        <dbReference type="ARBA" id="ARBA00022857"/>
    </source>
</evidence>
<proteinExistence type="inferred from homology"/>
<dbReference type="InterPro" id="IPR036291">
    <property type="entry name" value="NAD(P)-bd_dom_sf"/>
</dbReference>
<evidence type="ECO:0008006" key="6">
    <source>
        <dbReference type="Google" id="ProtNLM"/>
    </source>
</evidence>
<dbReference type="EMBL" id="JAFEKC020000013">
    <property type="protein sequence ID" value="KAK0511691.1"/>
    <property type="molecule type" value="Genomic_DNA"/>
</dbReference>
<keyword evidence="3" id="KW-0560">Oxidoreductase</keyword>
<dbReference type="Pfam" id="PF00106">
    <property type="entry name" value="adh_short"/>
    <property type="match status" value="1"/>
</dbReference>
<comment type="similarity">
    <text evidence="1">Belongs to the short-chain dehydrogenases/reductases (SDR) family.</text>
</comment>
<name>A0AA39U9T3_9LECA</name>
<gene>
    <name evidence="4" type="ORF">JMJ35_006264</name>
</gene>
<evidence type="ECO:0000313" key="4">
    <source>
        <dbReference type="EMBL" id="KAK0511691.1"/>
    </source>
</evidence>
<dbReference type="Proteomes" id="UP001166286">
    <property type="component" value="Unassembled WGS sequence"/>
</dbReference>
<evidence type="ECO:0000256" key="3">
    <source>
        <dbReference type="ARBA" id="ARBA00023002"/>
    </source>
</evidence>
<evidence type="ECO:0000313" key="5">
    <source>
        <dbReference type="Proteomes" id="UP001166286"/>
    </source>
</evidence>
<keyword evidence="2" id="KW-0521">NADP</keyword>
<dbReference type="PANTHER" id="PTHR24320">
    <property type="entry name" value="RETINOL DEHYDROGENASE"/>
    <property type="match status" value="1"/>
</dbReference>
<dbReference type="PANTHER" id="PTHR24320:SF252">
    <property type="entry name" value="DEHYDROGENASE_REDUCTASE FAMILY PROTEIN, PUTATIVE (AFU_ORTHOLOGUE AFUA_3G08550)-RELATED"/>
    <property type="match status" value="1"/>
</dbReference>
<sequence>MVRLGASSVILACRNVEKGEAVAKDIQATTSCSSDSLQVWHLDLSSYASVQAFSDRVKTELPRVDALLANAGILTWKFRVTEDNEESITTNVISMSLLAFLLYPKLRETADKYNTQTHFTVTGSELYEYAKFKERKAPAGQLFVTLNDETKANMSDRYNVSKLLAIFVVKQMAALCPVSSGGVIVNCVAPGFCQSELHFRELDNRAVRFMVKLLSRRTEVGARTLVHGASAGAESHGQYVPDCKITPTAGFTKGNGGAELQDRVWMELKQKLEATRPGVTSLS</sequence>
<dbReference type="Gene3D" id="3.40.50.720">
    <property type="entry name" value="NAD(P)-binding Rossmann-like Domain"/>
    <property type="match status" value="1"/>
</dbReference>
<comment type="caution">
    <text evidence="4">The sequence shown here is derived from an EMBL/GenBank/DDBJ whole genome shotgun (WGS) entry which is preliminary data.</text>
</comment>
<reference evidence="4" key="1">
    <citation type="submission" date="2023-03" db="EMBL/GenBank/DDBJ databases">
        <title>Complete genome of Cladonia borealis.</title>
        <authorList>
            <person name="Park H."/>
        </authorList>
    </citation>
    <scope>NUCLEOTIDE SEQUENCE</scope>
    <source>
        <strain evidence="4">ANT050790</strain>
    </source>
</reference>
<accession>A0AA39U9T3</accession>
<dbReference type="AlphaFoldDB" id="A0AA39U9T3"/>
<keyword evidence="5" id="KW-1185">Reference proteome</keyword>